<dbReference type="AlphaFoldDB" id="A0A6G7PVK5"/>
<dbReference type="GO" id="GO:0005737">
    <property type="term" value="C:cytoplasm"/>
    <property type="evidence" value="ECO:0007669"/>
    <property type="project" value="TreeGrafter"/>
</dbReference>
<proteinExistence type="predicted"/>
<dbReference type="Pfam" id="PF08443">
    <property type="entry name" value="RimK"/>
    <property type="match status" value="1"/>
</dbReference>
<sequence length="276" mass="30963">MPEAESAPVVSLNPLYEGDIFLWAKGFLGDRELGILSRARAIVLPQTVRPELYWLARELAPTFPNYDFRFRFPGKVGQALAFSAFDIPHPRTIACLQLEPLLRDHPLSPTLRLPAFPFVLKADIGGEGGGTWLISGEEDLKKAISRLKALEIQGREGLIIQEYLPGLQEDLRVTVIGQRIISYWRRRPGFHHHLARGGEIDYDYRPDLQARGHSLIKEICRRVGINLAGFDLAFSPQGEPLVLEINFTFGRRGLEPFGGFEALLLEAIEGFLKGLP</sequence>
<dbReference type="GO" id="GO:0018169">
    <property type="term" value="F:ribosomal S6-glutamic acid ligase activity"/>
    <property type="evidence" value="ECO:0007669"/>
    <property type="project" value="TreeGrafter"/>
</dbReference>
<name>A0A6G7PVK5_9BACT</name>
<dbReference type="SUPFAM" id="SSF56059">
    <property type="entry name" value="Glutathione synthetase ATP-binding domain-like"/>
    <property type="match status" value="1"/>
</dbReference>
<protein>
    <submittedName>
        <fullName evidence="1">Glutathione synthase</fullName>
    </submittedName>
</protein>
<organism evidence="1 2">
    <name type="scientific">Thermosulfuriphilus ammonigenes</name>
    <dbReference type="NCBI Taxonomy" id="1936021"/>
    <lineage>
        <taxon>Bacteria</taxon>
        <taxon>Pseudomonadati</taxon>
        <taxon>Thermodesulfobacteriota</taxon>
        <taxon>Thermodesulfobacteria</taxon>
        <taxon>Thermodesulfobacteriales</taxon>
        <taxon>Thermodesulfobacteriaceae</taxon>
        <taxon>Thermosulfuriphilus</taxon>
    </lineage>
</organism>
<dbReference type="Gene3D" id="3.30.470.20">
    <property type="entry name" value="ATP-grasp fold, B domain"/>
    <property type="match status" value="1"/>
</dbReference>
<dbReference type="PANTHER" id="PTHR21621:SF0">
    <property type="entry name" value="BETA-CITRYLGLUTAMATE SYNTHASE B-RELATED"/>
    <property type="match status" value="1"/>
</dbReference>
<keyword evidence="2" id="KW-1185">Reference proteome</keyword>
<dbReference type="GO" id="GO:0009432">
    <property type="term" value="P:SOS response"/>
    <property type="evidence" value="ECO:0007669"/>
    <property type="project" value="TreeGrafter"/>
</dbReference>
<dbReference type="EMBL" id="CP048877">
    <property type="protein sequence ID" value="QIJ71650.1"/>
    <property type="molecule type" value="Genomic_DNA"/>
</dbReference>
<dbReference type="InterPro" id="IPR011761">
    <property type="entry name" value="ATP-grasp"/>
</dbReference>
<dbReference type="GO" id="GO:0046872">
    <property type="term" value="F:metal ion binding"/>
    <property type="evidence" value="ECO:0007669"/>
    <property type="project" value="InterPro"/>
</dbReference>
<evidence type="ECO:0000313" key="2">
    <source>
        <dbReference type="Proteomes" id="UP000502179"/>
    </source>
</evidence>
<dbReference type="InterPro" id="IPR013651">
    <property type="entry name" value="ATP-grasp_RimK-type"/>
</dbReference>
<dbReference type="Proteomes" id="UP000502179">
    <property type="component" value="Chromosome"/>
</dbReference>
<dbReference type="RefSeq" id="WP_166031868.1">
    <property type="nucleotide sequence ID" value="NZ_CP048877.1"/>
</dbReference>
<dbReference type="GO" id="GO:0005524">
    <property type="term" value="F:ATP binding"/>
    <property type="evidence" value="ECO:0007669"/>
    <property type="project" value="UniProtKB-UniRule"/>
</dbReference>
<dbReference type="KEGG" id="tav:G4V39_04910"/>
<accession>A0A6G7PVK5</accession>
<reference evidence="1 2" key="1">
    <citation type="submission" date="2020-02" db="EMBL/GenBank/DDBJ databases">
        <title>Genome analysis of Thermosulfuriphilus ammonigenes ST65T, an anaerobic thermophilic chemolithoautotrophic bacterium isolated from a deep-sea hydrothermal vent.</title>
        <authorList>
            <person name="Slobodkina G."/>
            <person name="Allioux M."/>
            <person name="Merkel A."/>
            <person name="Alain K."/>
            <person name="Jebbar M."/>
            <person name="Slobodkin A."/>
        </authorList>
    </citation>
    <scope>NUCLEOTIDE SEQUENCE [LARGE SCALE GENOMIC DNA]</scope>
    <source>
        <strain evidence="1 2">ST65</strain>
    </source>
</reference>
<dbReference type="PANTHER" id="PTHR21621">
    <property type="entry name" value="RIBOSOMAL PROTEIN S6 MODIFICATION PROTEIN"/>
    <property type="match status" value="1"/>
</dbReference>
<gene>
    <name evidence="1" type="ORF">G4V39_04910</name>
</gene>
<dbReference type="PROSITE" id="PS50975">
    <property type="entry name" value="ATP_GRASP"/>
    <property type="match status" value="1"/>
</dbReference>
<evidence type="ECO:0000313" key="1">
    <source>
        <dbReference type="EMBL" id="QIJ71650.1"/>
    </source>
</evidence>